<dbReference type="STRING" id="1101373.A9O67_02960"/>
<evidence type="ECO:0000313" key="3">
    <source>
        <dbReference type="Proteomes" id="UP000091969"/>
    </source>
</evidence>
<organism evidence="2 3">
    <name type="scientific">Tepidimonas fonticaldi</name>
    <dbReference type="NCBI Taxonomy" id="1101373"/>
    <lineage>
        <taxon>Bacteria</taxon>
        <taxon>Pseudomonadati</taxon>
        <taxon>Pseudomonadota</taxon>
        <taxon>Betaproteobacteria</taxon>
        <taxon>Burkholderiales</taxon>
        <taxon>Tepidimonas</taxon>
    </lineage>
</organism>
<sequence length="323" mass="35763">MRFPLLPLAWRGAVAATAVLLAGTVAAQTVRFVALGDMPYGPPDKSYPPYRALIERVNALQPAFTVHVGDFKAGSTLCSNEEFSAQLEHFGRYRGAVVYTPGDNEWTDCHRANNGSYDPLERLATLRQRFYTPGRSLGQQPIAVENQSTVMPAFAPYVENQRWWAGDVLFVAVHIVGSNNNFETRDPKAVAEFFERDRANVAWLRAAFELAQQRNARAMVVAMQADPFDNQQPVETFPRHSGFAASIGDTLVPLAAQWGRPVLLIHGDSHVLAFDNPFKHRKKPVLNLTRLQVPGAADVRAVEVSVDPASSQPWTIQVFDAQP</sequence>
<dbReference type="OrthoDB" id="58809at2"/>
<protein>
    <recommendedName>
        <fullName evidence="4">Calcineurin-like phosphoesterase domain-containing protein</fullName>
    </recommendedName>
</protein>
<comment type="caution">
    <text evidence="2">The sequence shown here is derived from an EMBL/GenBank/DDBJ whole genome shotgun (WGS) entry which is preliminary data.</text>
</comment>
<dbReference type="Proteomes" id="UP000091969">
    <property type="component" value="Unassembled WGS sequence"/>
</dbReference>
<evidence type="ECO:0000256" key="1">
    <source>
        <dbReference type="SAM" id="SignalP"/>
    </source>
</evidence>
<proteinExistence type="predicted"/>
<accession>A0A1A6DWD0</accession>
<dbReference type="SUPFAM" id="SSF56300">
    <property type="entry name" value="Metallo-dependent phosphatases"/>
    <property type="match status" value="1"/>
</dbReference>
<feature type="chain" id="PRO_5008343802" description="Calcineurin-like phosphoesterase domain-containing protein" evidence="1">
    <location>
        <begin position="28"/>
        <end position="323"/>
    </location>
</feature>
<evidence type="ECO:0008006" key="4">
    <source>
        <dbReference type="Google" id="ProtNLM"/>
    </source>
</evidence>
<gene>
    <name evidence="2" type="ORF">A9O67_02960</name>
</gene>
<name>A0A1A6DWD0_9BURK</name>
<reference evidence="2 3" key="1">
    <citation type="submission" date="2016-06" db="EMBL/GenBank/DDBJ databases">
        <title>Genome sequence of Tepidimonas fonticaldi PL17.</title>
        <authorList>
            <person name="Pinnaka A.K."/>
        </authorList>
    </citation>
    <scope>NUCLEOTIDE SEQUENCE [LARGE SCALE GENOMIC DNA]</scope>
    <source>
        <strain evidence="2 3">PL17</strain>
    </source>
</reference>
<dbReference type="InterPro" id="IPR029052">
    <property type="entry name" value="Metallo-depent_PP-like"/>
</dbReference>
<dbReference type="Gene3D" id="3.60.21.10">
    <property type="match status" value="1"/>
</dbReference>
<evidence type="ECO:0000313" key="2">
    <source>
        <dbReference type="EMBL" id="OBS31158.1"/>
    </source>
</evidence>
<dbReference type="EMBL" id="LZDH01000045">
    <property type="protein sequence ID" value="OBS31158.1"/>
    <property type="molecule type" value="Genomic_DNA"/>
</dbReference>
<keyword evidence="3" id="KW-1185">Reference proteome</keyword>
<dbReference type="AlphaFoldDB" id="A0A1A6DWD0"/>
<feature type="signal peptide" evidence="1">
    <location>
        <begin position="1"/>
        <end position="27"/>
    </location>
</feature>
<dbReference type="RefSeq" id="WP_068608002.1">
    <property type="nucleotide sequence ID" value="NZ_LZDH01000045.1"/>
</dbReference>
<keyword evidence="1" id="KW-0732">Signal</keyword>